<evidence type="ECO:0000313" key="11">
    <source>
        <dbReference type="EMBL" id="TDP52420.1"/>
    </source>
</evidence>
<dbReference type="PANTHER" id="PTHR43065:SF10">
    <property type="entry name" value="PEROXIDE STRESS-ACTIVATED HISTIDINE KINASE MAK3"/>
    <property type="match status" value="1"/>
</dbReference>
<protein>
    <recommendedName>
        <fullName evidence="2">histidine kinase</fullName>
        <ecNumber evidence="2">2.7.13.3</ecNumber>
    </recommendedName>
</protein>
<evidence type="ECO:0000256" key="8">
    <source>
        <dbReference type="ARBA" id="ARBA00023012"/>
    </source>
</evidence>
<comment type="caution">
    <text evidence="11">The sequence shown here is derived from an EMBL/GenBank/DDBJ whole genome shotgun (WGS) entry which is preliminary data.</text>
</comment>
<keyword evidence="12" id="KW-1185">Reference proteome</keyword>
<evidence type="ECO:0000256" key="2">
    <source>
        <dbReference type="ARBA" id="ARBA00012438"/>
    </source>
</evidence>
<name>A0A4R6PZK4_9FIRM</name>
<dbReference type="RefSeq" id="WP_133528822.1">
    <property type="nucleotide sequence ID" value="NZ_SNXO01000026.1"/>
</dbReference>
<keyword evidence="9" id="KW-0812">Transmembrane</keyword>
<keyword evidence="5" id="KW-0547">Nucleotide-binding</keyword>
<dbReference type="InterPro" id="IPR005467">
    <property type="entry name" value="His_kinase_dom"/>
</dbReference>
<dbReference type="SMART" id="SM00387">
    <property type="entry name" value="HATPase_c"/>
    <property type="match status" value="1"/>
</dbReference>
<evidence type="ECO:0000256" key="4">
    <source>
        <dbReference type="ARBA" id="ARBA00022679"/>
    </source>
</evidence>
<evidence type="ECO:0000256" key="1">
    <source>
        <dbReference type="ARBA" id="ARBA00000085"/>
    </source>
</evidence>
<dbReference type="InterPro" id="IPR036890">
    <property type="entry name" value="HATPase_C_sf"/>
</dbReference>
<comment type="catalytic activity">
    <reaction evidence="1">
        <text>ATP + protein L-histidine = ADP + protein N-phospho-L-histidine.</text>
        <dbReference type="EC" id="2.7.13.3"/>
    </reaction>
</comment>
<feature type="domain" description="Histidine kinase" evidence="10">
    <location>
        <begin position="312"/>
        <end position="429"/>
    </location>
</feature>
<dbReference type="InterPro" id="IPR004358">
    <property type="entry name" value="Sig_transdc_His_kin-like_C"/>
</dbReference>
<dbReference type="PRINTS" id="PR00344">
    <property type="entry name" value="BCTRLSENSOR"/>
</dbReference>
<dbReference type="GO" id="GO:0000160">
    <property type="term" value="P:phosphorelay signal transduction system"/>
    <property type="evidence" value="ECO:0007669"/>
    <property type="project" value="UniProtKB-KW"/>
</dbReference>
<dbReference type="Proteomes" id="UP000295500">
    <property type="component" value="Unassembled WGS sequence"/>
</dbReference>
<organism evidence="11 12">
    <name type="scientific">Aminicella lysinilytica</name>
    <dbReference type="NCBI Taxonomy" id="433323"/>
    <lineage>
        <taxon>Bacteria</taxon>
        <taxon>Bacillati</taxon>
        <taxon>Bacillota</taxon>
        <taxon>Clostridia</taxon>
        <taxon>Peptostreptococcales</taxon>
        <taxon>Anaerovoracaceae</taxon>
        <taxon>Aminicella</taxon>
    </lineage>
</organism>
<dbReference type="OrthoDB" id="1791938at2"/>
<evidence type="ECO:0000256" key="7">
    <source>
        <dbReference type="ARBA" id="ARBA00022840"/>
    </source>
</evidence>
<dbReference type="InterPro" id="IPR003594">
    <property type="entry name" value="HATPase_dom"/>
</dbReference>
<evidence type="ECO:0000259" key="10">
    <source>
        <dbReference type="PROSITE" id="PS50109"/>
    </source>
</evidence>
<dbReference type="PROSITE" id="PS50109">
    <property type="entry name" value="HIS_KIN"/>
    <property type="match status" value="1"/>
</dbReference>
<sequence length="432" mass="49079">MDKVKIKRTIILAIFVSAASQVKFNFLTEGFIVAMSVMVMAIFIYCYEDLSAMYIAFCSGIFAVFFRLFIMLLENGHFEQTSLLVLPDLAFFFTYGIVYTFIFKRIIKKPKSTRNFPVVVFVCDLCSNLAEMTTRCIVTEHLIFTVNIVIFLVVIAFFRTLLIQMIVIAIESYSSFLVNQEHDEEYKKLLTQASIFESELHLMEKNIVDIESIMKKAYDLHSSMDAMDVPRELKESSLDISRCAHEVKGDYLNAIIALKETYVGEFGDKGMSINDIVSLEKANILSTIRNHGNQTEVVTRVRTEFHVKESFKMMSILRNLLTNSAEAINGRGGRIQLGVNAIKDKKTGEELEYIINVHDNGPGIEKRELENIFLTGYSTKFDDKTGNIQRGLGLGIVREYVEKDFHGTISVSSEIGKYTDITITLPAKDFEV</sequence>
<keyword evidence="8" id="KW-0902">Two-component regulatory system</keyword>
<keyword evidence="4" id="KW-0808">Transferase</keyword>
<dbReference type="GO" id="GO:0005524">
    <property type="term" value="F:ATP binding"/>
    <property type="evidence" value="ECO:0007669"/>
    <property type="project" value="UniProtKB-KW"/>
</dbReference>
<dbReference type="GO" id="GO:0004673">
    <property type="term" value="F:protein histidine kinase activity"/>
    <property type="evidence" value="ECO:0007669"/>
    <property type="project" value="UniProtKB-EC"/>
</dbReference>
<reference evidence="11 12" key="1">
    <citation type="submission" date="2019-03" db="EMBL/GenBank/DDBJ databases">
        <title>Genomic Encyclopedia of Type Strains, Phase IV (KMG-IV): sequencing the most valuable type-strain genomes for metagenomic binning, comparative biology and taxonomic classification.</title>
        <authorList>
            <person name="Goeker M."/>
        </authorList>
    </citation>
    <scope>NUCLEOTIDE SEQUENCE [LARGE SCALE GENOMIC DNA]</scope>
    <source>
        <strain evidence="11 12">DSM 28287</strain>
    </source>
</reference>
<feature type="transmembrane region" description="Helical" evidence="9">
    <location>
        <begin position="30"/>
        <end position="47"/>
    </location>
</feature>
<keyword evidence="7" id="KW-0067">ATP-binding</keyword>
<dbReference type="EMBL" id="SNXO01000026">
    <property type="protein sequence ID" value="TDP52420.1"/>
    <property type="molecule type" value="Genomic_DNA"/>
</dbReference>
<feature type="transmembrane region" description="Helical" evidence="9">
    <location>
        <begin position="142"/>
        <end position="170"/>
    </location>
</feature>
<evidence type="ECO:0000313" key="12">
    <source>
        <dbReference type="Proteomes" id="UP000295500"/>
    </source>
</evidence>
<feature type="transmembrane region" description="Helical" evidence="9">
    <location>
        <begin position="85"/>
        <end position="103"/>
    </location>
</feature>
<evidence type="ECO:0000256" key="3">
    <source>
        <dbReference type="ARBA" id="ARBA00022553"/>
    </source>
</evidence>
<proteinExistence type="predicted"/>
<gene>
    <name evidence="11" type="ORF">EV211_12627</name>
</gene>
<keyword evidence="6 11" id="KW-0418">Kinase</keyword>
<keyword evidence="9" id="KW-0472">Membrane</keyword>
<feature type="transmembrane region" description="Helical" evidence="9">
    <location>
        <begin position="54"/>
        <end position="73"/>
    </location>
</feature>
<evidence type="ECO:0000256" key="9">
    <source>
        <dbReference type="SAM" id="Phobius"/>
    </source>
</evidence>
<dbReference type="EC" id="2.7.13.3" evidence="2"/>
<dbReference type="AlphaFoldDB" id="A0A4R6PZK4"/>
<evidence type="ECO:0000256" key="6">
    <source>
        <dbReference type="ARBA" id="ARBA00022777"/>
    </source>
</evidence>
<dbReference type="Pfam" id="PF02518">
    <property type="entry name" value="HATPase_c"/>
    <property type="match status" value="1"/>
</dbReference>
<dbReference type="PANTHER" id="PTHR43065">
    <property type="entry name" value="SENSOR HISTIDINE KINASE"/>
    <property type="match status" value="1"/>
</dbReference>
<dbReference type="Gene3D" id="3.30.565.10">
    <property type="entry name" value="Histidine kinase-like ATPase, C-terminal domain"/>
    <property type="match status" value="1"/>
</dbReference>
<keyword evidence="9" id="KW-1133">Transmembrane helix</keyword>
<keyword evidence="3" id="KW-0597">Phosphoprotein</keyword>
<accession>A0A4R6PZK4</accession>
<dbReference type="SUPFAM" id="SSF55874">
    <property type="entry name" value="ATPase domain of HSP90 chaperone/DNA topoisomerase II/histidine kinase"/>
    <property type="match status" value="1"/>
</dbReference>
<evidence type="ECO:0000256" key="5">
    <source>
        <dbReference type="ARBA" id="ARBA00022741"/>
    </source>
</evidence>